<proteinExistence type="predicted"/>
<dbReference type="PANTHER" id="PTHR13812:SF19">
    <property type="entry name" value="KETIMINE REDUCTASE MU-CRYSTALLIN"/>
    <property type="match status" value="1"/>
</dbReference>
<comment type="caution">
    <text evidence="1">The sequence shown here is derived from an EMBL/GenBank/DDBJ whole genome shotgun (WGS) entry which is preliminary data.</text>
</comment>
<keyword evidence="2" id="KW-1185">Reference proteome</keyword>
<reference evidence="2" key="1">
    <citation type="journal article" date="2019" name="Int. J. Syst. Evol. Microbiol.">
        <title>The Global Catalogue of Microorganisms (GCM) 10K type strain sequencing project: providing services to taxonomists for standard genome sequencing and annotation.</title>
        <authorList>
            <consortium name="The Broad Institute Genomics Platform"/>
            <consortium name="The Broad Institute Genome Sequencing Center for Infectious Disease"/>
            <person name="Wu L."/>
            <person name="Ma J."/>
        </authorList>
    </citation>
    <scope>NUCLEOTIDE SEQUENCE [LARGE SCALE GENOMIC DNA]</scope>
    <source>
        <strain evidence="2">JCM 17106</strain>
    </source>
</reference>
<dbReference type="Pfam" id="PF02423">
    <property type="entry name" value="OCD_Mu_crystall"/>
    <property type="match status" value="1"/>
</dbReference>
<organism evidence="1 2">
    <name type="scientific">Aquimarina addita</name>
    <dbReference type="NCBI Taxonomy" id="870485"/>
    <lineage>
        <taxon>Bacteria</taxon>
        <taxon>Pseudomonadati</taxon>
        <taxon>Bacteroidota</taxon>
        <taxon>Flavobacteriia</taxon>
        <taxon>Flavobacteriales</taxon>
        <taxon>Flavobacteriaceae</taxon>
        <taxon>Aquimarina</taxon>
    </lineage>
</organism>
<evidence type="ECO:0000313" key="1">
    <source>
        <dbReference type="EMBL" id="GAA4115577.1"/>
    </source>
</evidence>
<dbReference type="RefSeq" id="WP_344926229.1">
    <property type="nucleotide sequence ID" value="NZ_BAABCW010000005.1"/>
</dbReference>
<dbReference type="InterPro" id="IPR003462">
    <property type="entry name" value="ODC_Mu_crystall"/>
</dbReference>
<gene>
    <name evidence="1" type="primary">sbnB</name>
    <name evidence="1" type="ORF">GCM10022393_15740</name>
</gene>
<dbReference type="Proteomes" id="UP001500459">
    <property type="component" value="Unassembled WGS sequence"/>
</dbReference>
<protein>
    <submittedName>
        <fullName evidence="1">2,3-diaminopropionate biosynthesis protein SbnB</fullName>
    </submittedName>
</protein>
<dbReference type="PANTHER" id="PTHR13812">
    <property type="entry name" value="KETIMINE REDUCTASE MU-CRYSTALLIN"/>
    <property type="match status" value="1"/>
</dbReference>
<dbReference type="PIRSF" id="PIRSF001439">
    <property type="entry name" value="CryM"/>
    <property type="match status" value="1"/>
</dbReference>
<sequence length="322" mass="36029">MIYLGDKNIKDITLNWEQNIRAIASATQCIKAKDIAQPIKPYLRYGNRKNRIIAMPAFVGGKINRSGIKWIASFPENTKKGIARAHSVIILNDVETGQPVSVINSGSISAIRTASVSGLMIKKFMELKRHERVKVGIIGFGPIGQYHLDMCSELLGDALEEVMLFDLKSISIDTISAALQEKVTIVNSWEEAYGNADIFITCTVSKEPYINLKPKESSLHLNVSLRDYKTDVFPWFSGGIIVDDWNEVCRENTDIEMFHKVHRLTKNEVKPIQDVLHGYLDTLDKGQPIMFNPMGMAVFDMAIAGHYLNLAKETNTGVLLDT</sequence>
<dbReference type="Gene3D" id="3.30.1780.10">
    <property type="entry name" value="ornithine cyclodeaminase, domain 1"/>
    <property type="match status" value="1"/>
</dbReference>
<name>A0ABP7XG61_9FLAO</name>
<dbReference type="Gene3D" id="3.40.50.720">
    <property type="entry name" value="NAD(P)-binding Rossmann-like Domain"/>
    <property type="match status" value="1"/>
</dbReference>
<evidence type="ECO:0000313" key="2">
    <source>
        <dbReference type="Proteomes" id="UP001500459"/>
    </source>
</evidence>
<dbReference type="EMBL" id="BAABCW010000005">
    <property type="protein sequence ID" value="GAA4115577.1"/>
    <property type="molecule type" value="Genomic_DNA"/>
</dbReference>
<accession>A0ABP7XG61</accession>
<dbReference type="InterPro" id="IPR036291">
    <property type="entry name" value="NAD(P)-bd_dom_sf"/>
</dbReference>
<dbReference type="SUPFAM" id="SSF51735">
    <property type="entry name" value="NAD(P)-binding Rossmann-fold domains"/>
    <property type="match status" value="1"/>
</dbReference>
<dbReference type="InterPro" id="IPR023401">
    <property type="entry name" value="ODC_N"/>
</dbReference>